<evidence type="ECO:0008006" key="3">
    <source>
        <dbReference type="Google" id="ProtNLM"/>
    </source>
</evidence>
<reference evidence="1" key="1">
    <citation type="submission" date="2021-04" db="EMBL/GenBank/DDBJ databases">
        <title>Genome seq and assembly of Bacillus sp.</title>
        <authorList>
            <person name="Chhetri G."/>
        </authorList>
    </citation>
    <scope>NUCLEOTIDE SEQUENCE</scope>
    <source>
        <strain evidence="1">RG28</strain>
    </source>
</reference>
<comment type="caution">
    <text evidence="1">The sequence shown here is derived from an EMBL/GenBank/DDBJ whole genome shotgun (WGS) entry which is preliminary data.</text>
</comment>
<evidence type="ECO:0000313" key="1">
    <source>
        <dbReference type="EMBL" id="MBP0724100.1"/>
    </source>
</evidence>
<gene>
    <name evidence="1" type="ORF">J5Y03_02745</name>
</gene>
<keyword evidence="2" id="KW-1185">Reference proteome</keyword>
<evidence type="ECO:0000313" key="2">
    <source>
        <dbReference type="Proteomes" id="UP000682134"/>
    </source>
</evidence>
<accession>A0A940SHM4</accession>
<dbReference type="AlphaFoldDB" id="A0A940SHM4"/>
<organism evidence="1 2">
    <name type="scientific">Gottfriedia endophytica</name>
    <dbReference type="NCBI Taxonomy" id="2820819"/>
    <lineage>
        <taxon>Bacteria</taxon>
        <taxon>Bacillati</taxon>
        <taxon>Bacillota</taxon>
        <taxon>Bacilli</taxon>
        <taxon>Bacillales</taxon>
        <taxon>Bacillaceae</taxon>
        <taxon>Gottfriedia</taxon>
    </lineage>
</organism>
<dbReference type="Proteomes" id="UP000682134">
    <property type="component" value="Unassembled WGS sequence"/>
</dbReference>
<sequence>MKKALVASITGAALLFGISTGVYAGSNLKKIEAYLDGNVKIRVNGKLAQFNDSKGLALQPISYKGSIYVPIQGIGSVLNVPVVTDAKSKEIIVGEKVNGTPVKSENFHNTNYSKDPKQTTYKGTNYKEVLYNHLDDGGAPFFYFTPNKKYKKLVLKIAAIDGNLTNIKISDLDTNALLKDVGTITPEDGLKEIQIDIGGVKTVAVNLQVSKNAGYMVPLIASYFK</sequence>
<dbReference type="EMBL" id="JAGIYQ010000002">
    <property type="protein sequence ID" value="MBP0724100.1"/>
    <property type="molecule type" value="Genomic_DNA"/>
</dbReference>
<name>A0A940SHM4_9BACI</name>
<dbReference type="RefSeq" id="WP_209402271.1">
    <property type="nucleotide sequence ID" value="NZ_JAGIYQ010000002.1"/>
</dbReference>
<proteinExistence type="predicted"/>
<protein>
    <recommendedName>
        <fullName evidence="3">Copper amine oxidase-like N-terminal domain-containing protein</fullName>
    </recommendedName>
</protein>